<evidence type="ECO:0000313" key="1">
    <source>
        <dbReference type="EMBL" id="MEB3101600.1"/>
    </source>
</evidence>
<dbReference type="Proteomes" id="UP001310386">
    <property type="component" value="Unassembled WGS sequence"/>
</dbReference>
<name>A0ABU5ZGG7_9BACL</name>
<protein>
    <submittedName>
        <fullName evidence="1">Uncharacterized protein</fullName>
    </submittedName>
</protein>
<keyword evidence="2" id="KW-1185">Reference proteome</keyword>
<organism evidence="1 2">
    <name type="scientific">Ferviditalea candida</name>
    <dbReference type="NCBI Taxonomy" id="3108399"/>
    <lineage>
        <taxon>Bacteria</taxon>
        <taxon>Bacillati</taxon>
        <taxon>Bacillota</taxon>
        <taxon>Bacilli</taxon>
        <taxon>Bacillales</taxon>
        <taxon>Paenibacillaceae</taxon>
        <taxon>Ferviditalea</taxon>
    </lineage>
</organism>
<accession>A0ABU5ZGG7</accession>
<sequence>MLKSLAAGDCSPSVYFIPMHYGALRLADDTPRKALDGLEQAWLNRGLPGTGLKILKLGEIFRLQSL</sequence>
<evidence type="ECO:0000313" key="2">
    <source>
        <dbReference type="Proteomes" id="UP001310386"/>
    </source>
</evidence>
<dbReference type="RefSeq" id="WP_371753721.1">
    <property type="nucleotide sequence ID" value="NZ_JAYJLD010000009.1"/>
</dbReference>
<proteinExistence type="predicted"/>
<reference evidence="1" key="1">
    <citation type="submission" date="2023-12" db="EMBL/GenBank/DDBJ databases">
        <title>Fervidustalea candida gen. nov., sp. nov., a novel member of the family Paenibacillaceae isolated from a geothermal area.</title>
        <authorList>
            <person name="Li W.-J."/>
            <person name="Jiao J.-Y."/>
            <person name="Chen Y."/>
        </authorList>
    </citation>
    <scope>NUCLEOTIDE SEQUENCE</scope>
    <source>
        <strain evidence="1">SYSU GA230002</strain>
    </source>
</reference>
<gene>
    <name evidence="1" type="ORF">VF724_07985</name>
</gene>
<dbReference type="EMBL" id="JAYJLD010000009">
    <property type="protein sequence ID" value="MEB3101600.1"/>
    <property type="molecule type" value="Genomic_DNA"/>
</dbReference>
<comment type="caution">
    <text evidence="1">The sequence shown here is derived from an EMBL/GenBank/DDBJ whole genome shotgun (WGS) entry which is preliminary data.</text>
</comment>